<dbReference type="PANTHER" id="PTHR11920">
    <property type="entry name" value="GUANYLYL CYCLASE"/>
    <property type="match status" value="1"/>
</dbReference>
<evidence type="ECO:0000256" key="8">
    <source>
        <dbReference type="ARBA" id="ARBA00023134"/>
    </source>
</evidence>
<evidence type="ECO:0000256" key="12">
    <source>
        <dbReference type="ARBA" id="ARBA00023239"/>
    </source>
</evidence>
<evidence type="ECO:0000256" key="3">
    <source>
        <dbReference type="ARBA" id="ARBA00012202"/>
    </source>
</evidence>
<dbReference type="OrthoDB" id="1890790at2759"/>
<keyword evidence="11" id="KW-0325">Glycoprotein</keyword>
<dbReference type="GO" id="GO:0005524">
    <property type="term" value="F:ATP binding"/>
    <property type="evidence" value="ECO:0007669"/>
    <property type="project" value="InterPro"/>
</dbReference>
<evidence type="ECO:0000256" key="16">
    <source>
        <dbReference type="SAM" id="MobiDB-lite"/>
    </source>
</evidence>
<dbReference type="GO" id="GO:0009266">
    <property type="term" value="P:response to temperature stimulus"/>
    <property type="evidence" value="ECO:0007669"/>
    <property type="project" value="UniProtKB-ARBA"/>
</dbReference>
<dbReference type="GO" id="GO:0035556">
    <property type="term" value="P:intracellular signal transduction"/>
    <property type="evidence" value="ECO:0007669"/>
    <property type="project" value="InterPro"/>
</dbReference>
<dbReference type="GO" id="GO:0001653">
    <property type="term" value="F:peptide receptor activity"/>
    <property type="evidence" value="ECO:0007669"/>
    <property type="project" value="TreeGrafter"/>
</dbReference>
<evidence type="ECO:0000256" key="14">
    <source>
        <dbReference type="RuleBase" id="RU000405"/>
    </source>
</evidence>
<dbReference type="InterPro" id="IPR050401">
    <property type="entry name" value="Cyclic_nucleotide_synthase"/>
</dbReference>
<dbReference type="FunFam" id="1.10.510.10:FF:000941">
    <property type="entry name" value="Guanylate cyclase"/>
    <property type="match status" value="1"/>
</dbReference>
<evidence type="ECO:0000256" key="6">
    <source>
        <dbReference type="ARBA" id="ARBA00022842"/>
    </source>
</evidence>
<evidence type="ECO:0000256" key="11">
    <source>
        <dbReference type="ARBA" id="ARBA00023180"/>
    </source>
</evidence>
<evidence type="ECO:0000256" key="10">
    <source>
        <dbReference type="ARBA" id="ARBA00023170"/>
    </source>
</evidence>
<dbReference type="InterPro" id="IPR000719">
    <property type="entry name" value="Prot_kinase_dom"/>
</dbReference>
<name>A0A0B2VGX4_TOXCA</name>
<dbReference type="Gene3D" id="3.40.50.2300">
    <property type="match status" value="1"/>
</dbReference>
<dbReference type="GO" id="GO:0042330">
    <property type="term" value="P:taxis"/>
    <property type="evidence" value="ECO:0007669"/>
    <property type="project" value="UniProtKB-ARBA"/>
</dbReference>
<dbReference type="EMBL" id="JPKZ01001678">
    <property type="protein sequence ID" value="KHN80783.1"/>
    <property type="molecule type" value="Genomic_DNA"/>
</dbReference>
<dbReference type="Gene3D" id="1.10.510.10">
    <property type="entry name" value="Transferase(Phosphotransferase) domain 1"/>
    <property type="match status" value="1"/>
</dbReference>
<evidence type="ECO:0000256" key="1">
    <source>
        <dbReference type="ARBA" id="ARBA00001436"/>
    </source>
</evidence>
<dbReference type="InterPro" id="IPR001054">
    <property type="entry name" value="A/G_cyclase"/>
</dbReference>
<dbReference type="Pfam" id="PF01094">
    <property type="entry name" value="ANF_receptor"/>
    <property type="match status" value="1"/>
</dbReference>
<comment type="catalytic activity">
    <reaction evidence="1 15">
        <text>GTP = 3',5'-cyclic GMP + diphosphate</text>
        <dbReference type="Rhea" id="RHEA:13665"/>
        <dbReference type="ChEBI" id="CHEBI:33019"/>
        <dbReference type="ChEBI" id="CHEBI:37565"/>
        <dbReference type="ChEBI" id="CHEBI:57746"/>
        <dbReference type="EC" id="4.6.1.2"/>
    </reaction>
</comment>
<evidence type="ECO:0000256" key="15">
    <source>
        <dbReference type="RuleBase" id="RU003431"/>
    </source>
</evidence>
<dbReference type="InterPro" id="IPR001245">
    <property type="entry name" value="Ser-Thr/Tyr_kinase_cat_dom"/>
</dbReference>
<dbReference type="GO" id="GO:0005886">
    <property type="term" value="C:plasma membrane"/>
    <property type="evidence" value="ECO:0007669"/>
    <property type="project" value="TreeGrafter"/>
</dbReference>
<keyword evidence="9" id="KW-0472">Membrane</keyword>
<protein>
    <recommendedName>
        <fullName evidence="3 15">Guanylate cyclase</fullName>
        <ecNumber evidence="3 15">4.6.1.2</ecNumber>
    </recommendedName>
</protein>
<keyword evidence="12 14" id="KW-0456">Lyase</keyword>
<dbReference type="InterPro" id="IPR028082">
    <property type="entry name" value="Peripla_BP_I"/>
</dbReference>
<comment type="subcellular location">
    <subcellularLocation>
        <location evidence="2">Membrane</location>
        <topology evidence="2">Single-pass type I membrane protein</topology>
    </subcellularLocation>
</comment>
<reference evidence="19 20" key="1">
    <citation type="submission" date="2014-11" db="EMBL/GenBank/DDBJ databases">
        <title>Genetic blueprint of the zoonotic pathogen Toxocara canis.</title>
        <authorList>
            <person name="Zhu X.-Q."/>
            <person name="Korhonen P.K."/>
            <person name="Cai H."/>
            <person name="Young N.D."/>
            <person name="Nejsum P."/>
            <person name="von Samson-Himmelstjerna G."/>
            <person name="Boag P.R."/>
            <person name="Tan P."/>
            <person name="Li Q."/>
            <person name="Min J."/>
            <person name="Yang Y."/>
            <person name="Wang X."/>
            <person name="Fang X."/>
            <person name="Hall R.S."/>
            <person name="Hofmann A."/>
            <person name="Sternberg P.W."/>
            <person name="Jex A.R."/>
            <person name="Gasser R.B."/>
        </authorList>
    </citation>
    <scope>NUCLEOTIDE SEQUENCE [LARGE SCALE GENOMIC DNA]</scope>
    <source>
        <strain evidence="19">PN_DK_2014</strain>
    </source>
</reference>
<comment type="caution">
    <text evidence="19">The sequence shown here is derived from an EMBL/GenBank/DDBJ whole genome shotgun (WGS) entry which is preliminary data.</text>
</comment>
<dbReference type="STRING" id="6265.A0A0B2VGX4"/>
<dbReference type="GO" id="GO:0004016">
    <property type="term" value="F:adenylate cyclase activity"/>
    <property type="evidence" value="ECO:0007669"/>
    <property type="project" value="TreeGrafter"/>
</dbReference>
<keyword evidence="20" id="KW-1185">Reference proteome</keyword>
<dbReference type="SUPFAM" id="SSF53822">
    <property type="entry name" value="Periplasmic binding protein-like I"/>
    <property type="match status" value="1"/>
</dbReference>
<dbReference type="GO" id="GO:0007168">
    <property type="term" value="P:receptor guanylyl cyclase signaling pathway"/>
    <property type="evidence" value="ECO:0007669"/>
    <property type="project" value="TreeGrafter"/>
</dbReference>
<dbReference type="InterPro" id="IPR029787">
    <property type="entry name" value="Nucleotide_cyclase"/>
</dbReference>
<dbReference type="AlphaFoldDB" id="A0A0B2VGX4"/>
<evidence type="ECO:0000256" key="9">
    <source>
        <dbReference type="ARBA" id="ARBA00023136"/>
    </source>
</evidence>
<dbReference type="PROSITE" id="PS50125">
    <property type="entry name" value="GUANYLATE_CYCLASE_2"/>
    <property type="match status" value="1"/>
</dbReference>
<dbReference type="GO" id="GO:0043005">
    <property type="term" value="C:neuron projection"/>
    <property type="evidence" value="ECO:0007669"/>
    <property type="project" value="UniProtKB-ARBA"/>
</dbReference>
<feature type="domain" description="Guanylate cyclase" evidence="18">
    <location>
        <begin position="797"/>
        <end position="927"/>
    </location>
</feature>
<keyword evidence="4" id="KW-0812">Transmembrane</keyword>
<dbReference type="SMART" id="SM00044">
    <property type="entry name" value="CYCc"/>
    <property type="match status" value="1"/>
</dbReference>
<organism evidence="19 20">
    <name type="scientific">Toxocara canis</name>
    <name type="common">Canine roundworm</name>
    <dbReference type="NCBI Taxonomy" id="6265"/>
    <lineage>
        <taxon>Eukaryota</taxon>
        <taxon>Metazoa</taxon>
        <taxon>Ecdysozoa</taxon>
        <taxon>Nematoda</taxon>
        <taxon>Chromadorea</taxon>
        <taxon>Rhabditida</taxon>
        <taxon>Spirurina</taxon>
        <taxon>Ascaridomorpha</taxon>
        <taxon>Ascaridoidea</taxon>
        <taxon>Toxocaridae</taxon>
        <taxon>Toxocara</taxon>
    </lineage>
</organism>
<dbReference type="GO" id="GO:0004383">
    <property type="term" value="F:guanylate cyclase activity"/>
    <property type="evidence" value="ECO:0007669"/>
    <property type="project" value="UniProtKB-EC"/>
</dbReference>
<evidence type="ECO:0000313" key="20">
    <source>
        <dbReference type="Proteomes" id="UP000031036"/>
    </source>
</evidence>
<dbReference type="SUPFAM" id="SSF56112">
    <property type="entry name" value="Protein kinase-like (PK-like)"/>
    <property type="match status" value="1"/>
</dbReference>
<accession>A0A0B2VGX4</accession>
<dbReference type="Pfam" id="PF07714">
    <property type="entry name" value="PK_Tyr_Ser-Thr"/>
    <property type="match status" value="1"/>
</dbReference>
<keyword evidence="10" id="KW-0675">Receptor</keyword>
<dbReference type="GO" id="GO:0005525">
    <property type="term" value="F:GTP binding"/>
    <property type="evidence" value="ECO:0007669"/>
    <property type="project" value="UniProtKB-KW"/>
</dbReference>
<keyword evidence="5" id="KW-0547">Nucleotide-binding</keyword>
<dbReference type="PROSITE" id="PS50011">
    <property type="entry name" value="PROTEIN_KINASE_DOM"/>
    <property type="match status" value="1"/>
</dbReference>
<dbReference type="FunFam" id="3.30.70.1230:FF:000035">
    <property type="entry name" value="Guanylate cyclase"/>
    <property type="match status" value="1"/>
</dbReference>
<feature type="region of interest" description="Disordered" evidence="16">
    <location>
        <begin position="975"/>
        <end position="997"/>
    </location>
</feature>
<dbReference type="Pfam" id="PF00211">
    <property type="entry name" value="Guanylate_cyc"/>
    <property type="match status" value="1"/>
</dbReference>
<evidence type="ECO:0000313" key="19">
    <source>
        <dbReference type="EMBL" id="KHN80783.1"/>
    </source>
</evidence>
<keyword evidence="8" id="KW-0342">GTP-binding</keyword>
<dbReference type="Proteomes" id="UP000031036">
    <property type="component" value="Unassembled WGS sequence"/>
</dbReference>
<evidence type="ECO:0000256" key="7">
    <source>
        <dbReference type="ARBA" id="ARBA00022989"/>
    </source>
</evidence>
<dbReference type="EC" id="4.6.1.2" evidence="3 15"/>
<proteinExistence type="inferred from homology"/>
<dbReference type="InterPro" id="IPR018297">
    <property type="entry name" value="A/G_cyclase_CS"/>
</dbReference>
<dbReference type="Gene3D" id="3.30.70.1230">
    <property type="entry name" value="Nucleotide cyclase"/>
    <property type="match status" value="1"/>
</dbReference>
<evidence type="ECO:0000256" key="13">
    <source>
        <dbReference type="ARBA" id="ARBA00023293"/>
    </source>
</evidence>
<evidence type="ECO:0000259" key="17">
    <source>
        <dbReference type="PROSITE" id="PS50011"/>
    </source>
</evidence>
<dbReference type="CDD" id="cd07302">
    <property type="entry name" value="CHD"/>
    <property type="match status" value="1"/>
</dbReference>
<dbReference type="OMA" id="IGMAFNE"/>
<gene>
    <name evidence="19" type="primary">Gucy2g</name>
    <name evidence="19" type="ORF">Tcan_09869</name>
</gene>
<keyword evidence="6" id="KW-0460">Magnesium</keyword>
<keyword evidence="13 15" id="KW-0141">cGMP biosynthesis</keyword>
<feature type="domain" description="Protein kinase" evidence="17">
    <location>
        <begin position="477"/>
        <end position="774"/>
    </location>
</feature>
<dbReference type="InterPro" id="IPR011009">
    <property type="entry name" value="Kinase-like_dom_sf"/>
</dbReference>
<feature type="compositionally biased region" description="Polar residues" evidence="16">
    <location>
        <begin position="976"/>
        <end position="997"/>
    </location>
</feature>
<dbReference type="PANTHER" id="PTHR11920:SF498">
    <property type="entry name" value="RECEPTOR-TYPE GUANYLATE CYCLASE GCY-8"/>
    <property type="match status" value="1"/>
</dbReference>
<sequence>MQKIDDYKTLWNAHSNDKVGPIALGDWRVAIATNTGALAFERTTTFEETFQAHGVTVVKKIIFDEYANAKIIADSGLLHELANVARVVVCIFSSTREMSKEFLRAVGNVGLNSNDFVYLLPWLQTEKKDKSPWIGEDGQVLQNIKEIFGNTIIVDDINGFEDTLVMPFKERVEANGLTAEDLDLTNIYGYIHLFDALKLYAMAARRALNETSKPEIVSDGRYIWTKMRRMTFPGLVSAAGISSGTVMMDDIAERSPFYAAFLVQVNRDTPLKLVEMEPVLLDKCDGLKNRSGCYDLTVTDLVTGFWPSADGRMPPDEPICGYRNERCDYTPIIIAGSAIFACLAAIASACLLHRYCENQALAKTPWRVFRDDMRILTDDEMKSMLSLGSTRTKMSNSGTFAKHTAVVGTNTQASFHAYQQRRPISFCRQDMKMLTQIKQAVHDNLNPFIGMAFNEKEEMLLIWKFCSRGTLQLSLGSTRTKMSNSGTFAKHTAVVGTNTQASFHAYQQRRPISFCRQDMKMLTQIKQAVHDNLNPFIGMAFNEKEEMLLIWKFCSRGTLQDIIYNHQFILDAQFHGAFARDITLGLEYLHASPIGCHGSLTPWACLIDRNWAVRLTDYGVAEPLERWQKLGMISMEVLKEDSDGTEIEKSGAQQKTSILYCAPEMLRMSETNRRRGVEKSWMKQSIARRQAGDIYGFGMVMYEILFRSLPYPDNTDITELVEYLRDGSRTVRPTIQNREGMNPDLMSLLLDCWSENPDARPSIRRVRLCTETYLKVYVANELKLGRVVPPKTFSAATVMFSDIVGFTTICSSSKPLEVVTMLNAVYTGFDDIINKHEAYKVETIGDAYMVVSGIPEENGNRHLESIANIALEIMEFLQGFQIPHRQDQRIRIRLGFHTGPVAAGVVGLTSPRYCLFGDTVNTASRMESTGVPEMIQISEFTNEQLLKFYPEFRTVKRGSISVKGKGEFTTYFLEGKNSTNGSDQSGETTRLTDLVQS</sequence>
<evidence type="ECO:0000256" key="5">
    <source>
        <dbReference type="ARBA" id="ARBA00022741"/>
    </source>
</evidence>
<dbReference type="GO" id="GO:0009581">
    <property type="term" value="P:detection of external stimulus"/>
    <property type="evidence" value="ECO:0007669"/>
    <property type="project" value="UniProtKB-ARBA"/>
</dbReference>
<evidence type="ECO:0000259" key="18">
    <source>
        <dbReference type="PROSITE" id="PS50125"/>
    </source>
</evidence>
<dbReference type="InterPro" id="IPR001828">
    <property type="entry name" value="ANF_lig-bd_rcpt"/>
</dbReference>
<dbReference type="GO" id="GO:0004672">
    <property type="term" value="F:protein kinase activity"/>
    <property type="evidence" value="ECO:0007669"/>
    <property type="project" value="InterPro"/>
</dbReference>
<evidence type="ECO:0000256" key="2">
    <source>
        <dbReference type="ARBA" id="ARBA00004479"/>
    </source>
</evidence>
<dbReference type="GO" id="GO:0009582">
    <property type="term" value="P:detection of abiotic stimulus"/>
    <property type="evidence" value="ECO:0007669"/>
    <property type="project" value="UniProtKB-ARBA"/>
</dbReference>
<comment type="similarity">
    <text evidence="14">Belongs to the adenylyl cyclase class-4/guanylyl cyclase family.</text>
</comment>
<evidence type="ECO:0000256" key="4">
    <source>
        <dbReference type="ARBA" id="ARBA00022692"/>
    </source>
</evidence>
<keyword evidence="7" id="KW-1133">Transmembrane helix</keyword>
<dbReference type="SUPFAM" id="SSF55073">
    <property type="entry name" value="Nucleotide cyclase"/>
    <property type="match status" value="1"/>
</dbReference>
<dbReference type="PROSITE" id="PS00452">
    <property type="entry name" value="GUANYLATE_CYCLASE_1"/>
    <property type="match status" value="1"/>
</dbReference>